<dbReference type="Proteomes" id="UP000235777">
    <property type="component" value="Unassembled WGS sequence"/>
</dbReference>
<gene>
    <name evidence="1" type="ORF">C0Z20_30700</name>
</gene>
<accession>A0A2N7WJV3</accession>
<dbReference type="OrthoDB" id="9130674at2"/>
<sequence length="160" mass="18150">MDDNQTVYEMSDFANAAYAQQFHPCFDAYVELRAKGIPRDIAVIEAFELIRLNVSLHNVDALGRAADCNPYVKARFEHALNSKSIKDELWTQHKAVLALLRLIEDPRVRDTTRLNAINSLNAMCGYLELDDSTKRRVGHTLADFYRMSNAVPSPEGKQVH</sequence>
<evidence type="ECO:0000313" key="2">
    <source>
        <dbReference type="Proteomes" id="UP000235777"/>
    </source>
</evidence>
<protein>
    <submittedName>
        <fullName evidence="1">Uncharacterized protein</fullName>
    </submittedName>
</protein>
<proteinExistence type="predicted"/>
<dbReference type="AlphaFoldDB" id="A0A2N7WJV3"/>
<reference evidence="1 2" key="1">
    <citation type="submission" date="2018-01" db="EMBL/GenBank/DDBJ databases">
        <title>Whole genome analyses suggest that Burkholderia sensu lato contains two further novel genera in the rhizoxinica-symbiotica group Mycetohabitans gen. nov., and Trinickia gen. nov.: implications for the evolution of diazotrophy and nodulation in the Burkholderiaceae.</title>
        <authorList>
            <person name="Estrada-de los Santos P."/>
            <person name="Palmer M."/>
            <person name="Chavez-Ramirez B."/>
            <person name="Beukes C."/>
            <person name="Steenkamp E.T."/>
            <person name="Hirsch A.M."/>
            <person name="Manyaka P."/>
            <person name="Maluk M."/>
            <person name="Lafos M."/>
            <person name="Crook M."/>
            <person name="Gross E."/>
            <person name="Simon M.F."/>
            <person name="Bueno dos Reis Junior F."/>
            <person name="Poole P.S."/>
            <person name="Venter S.N."/>
            <person name="James E.K."/>
        </authorList>
    </citation>
    <scope>NUCLEOTIDE SEQUENCE [LARGE SCALE GENOMIC DNA]</scope>
    <source>
        <strain evidence="1 2">JPY 581</strain>
    </source>
</reference>
<dbReference type="RefSeq" id="WP_018443302.1">
    <property type="nucleotide sequence ID" value="NZ_KB890204.1"/>
</dbReference>
<keyword evidence="2" id="KW-1185">Reference proteome</keyword>
<organism evidence="1 2">
    <name type="scientific">Trinickia symbiotica</name>
    <dbReference type="NCBI Taxonomy" id="863227"/>
    <lineage>
        <taxon>Bacteria</taxon>
        <taxon>Pseudomonadati</taxon>
        <taxon>Pseudomonadota</taxon>
        <taxon>Betaproteobacteria</taxon>
        <taxon>Burkholderiales</taxon>
        <taxon>Burkholderiaceae</taxon>
        <taxon>Trinickia</taxon>
    </lineage>
</organism>
<dbReference type="EMBL" id="PNYC01000040">
    <property type="protein sequence ID" value="PMS29644.1"/>
    <property type="molecule type" value="Genomic_DNA"/>
</dbReference>
<name>A0A2N7WJV3_9BURK</name>
<evidence type="ECO:0000313" key="1">
    <source>
        <dbReference type="EMBL" id="PMS29644.1"/>
    </source>
</evidence>
<dbReference type="STRING" id="863227.GCA_000373005_04689"/>
<comment type="caution">
    <text evidence="1">The sequence shown here is derived from an EMBL/GenBank/DDBJ whole genome shotgun (WGS) entry which is preliminary data.</text>
</comment>